<evidence type="ECO:0000256" key="1">
    <source>
        <dbReference type="SAM" id="Phobius"/>
    </source>
</evidence>
<dbReference type="RefSeq" id="WP_250869428.1">
    <property type="nucleotide sequence ID" value="NZ_JAGSOI010000113.1"/>
</dbReference>
<gene>
    <name evidence="2" type="ORF">KDK67_13765</name>
</gene>
<organism evidence="2 3">
    <name type="scientific">Methanococcoides seepicolus</name>
    <dbReference type="NCBI Taxonomy" id="2828780"/>
    <lineage>
        <taxon>Archaea</taxon>
        <taxon>Methanobacteriati</taxon>
        <taxon>Methanobacteriota</taxon>
        <taxon>Stenosarchaea group</taxon>
        <taxon>Methanomicrobia</taxon>
        <taxon>Methanosarcinales</taxon>
        <taxon>Methanosarcinaceae</taxon>
        <taxon>Methanococcoides</taxon>
    </lineage>
</organism>
<evidence type="ECO:0000313" key="2">
    <source>
        <dbReference type="EMBL" id="MCM1988024.1"/>
    </source>
</evidence>
<accession>A0A9E4ZKW7</accession>
<reference evidence="2" key="1">
    <citation type="journal article" date="2021" name="mSystems">
        <title>Bacteria and Archaea Synergistically Convert Glycine Betaine to Biogenic Methane in the Formosa Cold Seep of the South China Sea.</title>
        <authorList>
            <person name="Li L."/>
            <person name="Zhang W."/>
            <person name="Zhang S."/>
            <person name="Song L."/>
            <person name="Sun Q."/>
            <person name="Zhang H."/>
            <person name="Xiang H."/>
            <person name="Dong X."/>
        </authorList>
    </citation>
    <scope>NUCLEOTIDE SEQUENCE</scope>
    <source>
        <strain evidence="2">LLY</strain>
    </source>
</reference>
<dbReference type="Proteomes" id="UP001056766">
    <property type="component" value="Unassembled WGS sequence"/>
</dbReference>
<keyword evidence="1" id="KW-0472">Membrane</keyword>
<reference evidence="2" key="2">
    <citation type="submission" date="2021-04" db="EMBL/GenBank/DDBJ databases">
        <authorList>
            <person name="Dong X."/>
        </authorList>
    </citation>
    <scope>NUCLEOTIDE SEQUENCE</scope>
    <source>
        <strain evidence="2">LLY</strain>
    </source>
</reference>
<protein>
    <submittedName>
        <fullName evidence="2">Uncharacterized protein</fullName>
    </submittedName>
</protein>
<name>A0A9E4ZKW7_9EURY</name>
<dbReference type="AlphaFoldDB" id="A0A9E4ZKW7"/>
<keyword evidence="1" id="KW-0812">Transmembrane</keyword>
<evidence type="ECO:0000313" key="3">
    <source>
        <dbReference type="Proteomes" id="UP001056766"/>
    </source>
</evidence>
<keyword evidence="1" id="KW-1133">Transmembrane helix</keyword>
<keyword evidence="3" id="KW-1185">Reference proteome</keyword>
<comment type="caution">
    <text evidence="2">The sequence shown here is derived from an EMBL/GenBank/DDBJ whole genome shotgun (WGS) entry which is preliminary data.</text>
</comment>
<sequence>MFKYKKHLFVGIIILILSIVGTIFVIQHTDSLAFSIENYSKDNHTIEVKVFNEKNELIFNETFPSDYSTGIYVPIDTPFVGSHQYVVTLDNNITKEKNVYLDSSDYFIIEIYDKIPNSSDGHLVLRSSSD</sequence>
<dbReference type="EMBL" id="JAGSOI010000113">
    <property type="protein sequence ID" value="MCM1988024.1"/>
    <property type="molecule type" value="Genomic_DNA"/>
</dbReference>
<feature type="transmembrane region" description="Helical" evidence="1">
    <location>
        <begin position="7"/>
        <end position="26"/>
    </location>
</feature>
<proteinExistence type="predicted"/>